<name>A0ACB8XSW6_ARCLA</name>
<proteinExistence type="predicted"/>
<gene>
    <name evidence="1" type="ORF">L6452_39573</name>
</gene>
<organism evidence="1 2">
    <name type="scientific">Arctium lappa</name>
    <name type="common">Greater burdock</name>
    <name type="synonym">Lappa major</name>
    <dbReference type="NCBI Taxonomy" id="4217"/>
    <lineage>
        <taxon>Eukaryota</taxon>
        <taxon>Viridiplantae</taxon>
        <taxon>Streptophyta</taxon>
        <taxon>Embryophyta</taxon>
        <taxon>Tracheophyta</taxon>
        <taxon>Spermatophyta</taxon>
        <taxon>Magnoliopsida</taxon>
        <taxon>eudicotyledons</taxon>
        <taxon>Gunneridae</taxon>
        <taxon>Pentapetalae</taxon>
        <taxon>asterids</taxon>
        <taxon>campanulids</taxon>
        <taxon>Asterales</taxon>
        <taxon>Asteraceae</taxon>
        <taxon>Carduoideae</taxon>
        <taxon>Cardueae</taxon>
        <taxon>Arctiinae</taxon>
        <taxon>Arctium</taxon>
    </lineage>
</organism>
<keyword evidence="2" id="KW-1185">Reference proteome</keyword>
<protein>
    <submittedName>
        <fullName evidence="1">Uncharacterized protein</fullName>
    </submittedName>
</protein>
<reference evidence="2" key="1">
    <citation type="journal article" date="2022" name="Mol. Ecol. Resour.">
        <title>The genomes of chicory, endive, great burdock and yacon provide insights into Asteraceae palaeo-polyploidization history and plant inulin production.</title>
        <authorList>
            <person name="Fan W."/>
            <person name="Wang S."/>
            <person name="Wang H."/>
            <person name="Wang A."/>
            <person name="Jiang F."/>
            <person name="Liu H."/>
            <person name="Zhao H."/>
            <person name="Xu D."/>
            <person name="Zhang Y."/>
        </authorList>
    </citation>
    <scope>NUCLEOTIDE SEQUENCE [LARGE SCALE GENOMIC DNA]</scope>
    <source>
        <strain evidence="2">cv. Niubang</strain>
    </source>
</reference>
<reference evidence="1 2" key="2">
    <citation type="journal article" date="2022" name="Mol. Ecol. Resour.">
        <title>The genomes of chicory, endive, great burdock and yacon provide insights into Asteraceae paleo-polyploidization history and plant inulin production.</title>
        <authorList>
            <person name="Fan W."/>
            <person name="Wang S."/>
            <person name="Wang H."/>
            <person name="Wang A."/>
            <person name="Jiang F."/>
            <person name="Liu H."/>
            <person name="Zhao H."/>
            <person name="Xu D."/>
            <person name="Zhang Y."/>
        </authorList>
    </citation>
    <scope>NUCLEOTIDE SEQUENCE [LARGE SCALE GENOMIC DNA]</scope>
    <source>
        <strain evidence="2">cv. Niubang</strain>
    </source>
</reference>
<accession>A0ACB8XSW6</accession>
<evidence type="ECO:0000313" key="1">
    <source>
        <dbReference type="EMBL" id="KAI3673454.1"/>
    </source>
</evidence>
<sequence length="109" mass="11153">MNTREGEPRETGSRVGGTRGGRGGSRESAQGGDPGVGVPWEGSRESVPRGDPGGTAPGGGVPTRGDREGMAREAGCQPGEAGKARPGRWDPNLSDLGMAFFETMTITLV</sequence>
<evidence type="ECO:0000313" key="2">
    <source>
        <dbReference type="Proteomes" id="UP001055879"/>
    </source>
</evidence>
<comment type="caution">
    <text evidence="1">The sequence shown here is derived from an EMBL/GenBank/DDBJ whole genome shotgun (WGS) entry which is preliminary data.</text>
</comment>
<dbReference type="EMBL" id="CM042061">
    <property type="protein sequence ID" value="KAI3673454.1"/>
    <property type="molecule type" value="Genomic_DNA"/>
</dbReference>
<dbReference type="Proteomes" id="UP001055879">
    <property type="component" value="Linkage Group LG15"/>
</dbReference>